<dbReference type="RefSeq" id="WP_377424021.1">
    <property type="nucleotide sequence ID" value="NZ_JBHSPR010000017.1"/>
</dbReference>
<reference evidence="3" key="1">
    <citation type="journal article" date="2019" name="Int. J. Syst. Evol. Microbiol.">
        <title>The Global Catalogue of Microorganisms (GCM) 10K type strain sequencing project: providing services to taxonomists for standard genome sequencing and annotation.</title>
        <authorList>
            <consortium name="The Broad Institute Genomics Platform"/>
            <consortium name="The Broad Institute Genome Sequencing Center for Infectious Disease"/>
            <person name="Wu L."/>
            <person name="Ma J."/>
        </authorList>
    </citation>
    <scope>NUCLEOTIDE SEQUENCE [LARGE SCALE GENOMIC DNA]</scope>
    <source>
        <strain evidence="3">ZS-35-S2</strain>
    </source>
</reference>
<comment type="caution">
    <text evidence="2">The sequence shown here is derived from an EMBL/GenBank/DDBJ whole genome shotgun (WGS) entry which is preliminary data.</text>
</comment>
<organism evidence="2 3">
    <name type="scientific">Plantactinospora solaniradicis</name>
    <dbReference type="NCBI Taxonomy" id="1723736"/>
    <lineage>
        <taxon>Bacteria</taxon>
        <taxon>Bacillati</taxon>
        <taxon>Actinomycetota</taxon>
        <taxon>Actinomycetes</taxon>
        <taxon>Micromonosporales</taxon>
        <taxon>Micromonosporaceae</taxon>
        <taxon>Plantactinospora</taxon>
    </lineage>
</organism>
<keyword evidence="3" id="KW-1185">Reference proteome</keyword>
<proteinExistence type="predicted"/>
<feature type="region of interest" description="Disordered" evidence="1">
    <location>
        <begin position="249"/>
        <end position="324"/>
    </location>
</feature>
<gene>
    <name evidence="2" type="ORF">ACFP2T_19990</name>
</gene>
<dbReference type="EMBL" id="JBHSPR010000017">
    <property type="protein sequence ID" value="MFC6018478.1"/>
    <property type="molecule type" value="Genomic_DNA"/>
</dbReference>
<feature type="compositionally biased region" description="Polar residues" evidence="1">
    <location>
        <begin position="259"/>
        <end position="272"/>
    </location>
</feature>
<evidence type="ECO:0000256" key="1">
    <source>
        <dbReference type="SAM" id="MobiDB-lite"/>
    </source>
</evidence>
<evidence type="ECO:0000313" key="2">
    <source>
        <dbReference type="EMBL" id="MFC6018478.1"/>
    </source>
</evidence>
<protein>
    <submittedName>
        <fullName evidence="2">Uncharacterized protein</fullName>
    </submittedName>
</protein>
<name>A0ABW1KBS2_9ACTN</name>
<accession>A0ABW1KBS2</accession>
<evidence type="ECO:0000313" key="3">
    <source>
        <dbReference type="Proteomes" id="UP001596203"/>
    </source>
</evidence>
<feature type="compositionally biased region" description="Polar residues" evidence="1">
    <location>
        <begin position="279"/>
        <end position="324"/>
    </location>
</feature>
<dbReference type="Proteomes" id="UP001596203">
    <property type="component" value="Unassembled WGS sequence"/>
</dbReference>
<sequence length="324" mass="34987">MTENASPFFIRPYRFDDPDPDDTYFPRLDWRRRLVLDSDEQVLWHDQIEVTGYLLTPGGGVDELAWTLPRQAEVVVTDRRLTYVCADCHIGPAPGFRADPRHRRRTGPVGTRVVTGQIRWQWPSALRIVPSTTGTGGGPGRDGAERLLVVCDAVRATGRPALALSGGPLGSAQSLRRLATVIRRAVAGFRLANPAMVELAPPEWDALIARAGLALFAEALADPRRGIDLPGALPVEFAHRDDYYRRSLRRRNAPAPSRSVSTPGANSPTSGANPAAPGANSTVPGANAPTSNRNQSPSNRNASAPSRLTAAQSRWTDRQPGSAS</sequence>